<keyword evidence="3" id="KW-0788">Thiol protease</keyword>
<comment type="subcellular location">
    <subcellularLocation>
        <location evidence="3">Cytoplasm</location>
    </subcellularLocation>
</comment>
<dbReference type="EMBL" id="CAJNOK010020946">
    <property type="protein sequence ID" value="CAF1324760.1"/>
    <property type="molecule type" value="Genomic_DNA"/>
</dbReference>
<proteinExistence type="predicted"/>
<keyword evidence="9" id="KW-1185">Reference proteome</keyword>
<dbReference type="GO" id="GO:0005634">
    <property type="term" value="C:nucleus"/>
    <property type="evidence" value="ECO:0007669"/>
    <property type="project" value="TreeGrafter"/>
</dbReference>
<evidence type="ECO:0000313" key="9">
    <source>
        <dbReference type="Proteomes" id="UP000663829"/>
    </source>
</evidence>
<comment type="catalytic activity">
    <reaction evidence="1 3">
        <text>Thiol-dependent hydrolysis of ester, thioester, amide, peptide and isopeptide bonds formed by the C-terminal Gly of ubiquitin (a 76-residue protein attached to proteins as an intracellular targeting signal).</text>
        <dbReference type="EC" id="3.4.19.12"/>
    </reaction>
</comment>
<protein>
    <recommendedName>
        <fullName evidence="3">Ubiquitin thioesterase OTU</fullName>
        <ecNumber evidence="3">3.4.19.12</ecNumber>
    </recommendedName>
</protein>
<dbReference type="GO" id="GO:0016579">
    <property type="term" value="P:protein deubiquitination"/>
    <property type="evidence" value="ECO:0007669"/>
    <property type="project" value="TreeGrafter"/>
</dbReference>
<sequence>MTSSKDLRRASIPGDNSCLFSCIQYIIYNGCYDLAQNIHFRRMVASYITHNTNIHYYVTQPIPVYCDWIQNEKHWGGELEIYVLSKIFSVQFRVIDMSKTEKKIISYGEKLYTECAYLYYNGTHYEPCYSPNENDDNNVKQTKFSSDDPKIVELAKSLIKVECLKKCLEECLNDDHEDVMGEPESENNVHHDQQIEEEKRMELEKKNSCTKLGILTCETSLQHDIVLDILPTINVQLDRNNIHVTGDHGSLPNDVCMVSKITLPLPHEFGENKDSAAEPIATVKHTGDRLQLVEFLQEEYRGYYKTQYKPKNRPRKEPKCGTKQMHCVTYMKDKNGKTLKLRFPPNFLYKYDTIVVERLTVEIDGQHYYSPHVFQETNSESEPVYANTIYIPLSSEKLIVELELPLVAIMLKQDELITCQPLKPYRPTGKENLAETYRYPNDFIQKYQLNQSQIAFTLGKRIGNNSYDIFCDTTCLSNIITQEENKQ</sequence>
<dbReference type="Proteomes" id="UP000681722">
    <property type="component" value="Unassembled WGS sequence"/>
</dbReference>
<dbReference type="EMBL" id="CAJOBA010042555">
    <property type="protein sequence ID" value="CAF4135504.1"/>
    <property type="molecule type" value="Genomic_DNA"/>
</dbReference>
<dbReference type="Gene3D" id="3.90.70.80">
    <property type="match status" value="1"/>
</dbReference>
<accession>A0A814DI52</accession>
<gene>
    <name evidence="5" type="ORF">GPM918_LOCUS11573</name>
    <name evidence="6" type="ORF">OVA965_LOCUS29607</name>
    <name evidence="7" type="ORF">SRO942_LOCUS11571</name>
    <name evidence="8" type="ORF">TMI583_LOCUS30384</name>
</gene>
<evidence type="ECO:0000259" key="4">
    <source>
        <dbReference type="PROSITE" id="PS50802"/>
    </source>
</evidence>
<dbReference type="GO" id="GO:0004843">
    <property type="term" value="F:cysteine-type deubiquitinase activity"/>
    <property type="evidence" value="ECO:0007669"/>
    <property type="project" value="UniProtKB-UniRule"/>
</dbReference>
<comment type="function">
    <text evidence="3">Hydrolase that can remove conjugated ubiquitin from proteins and may therefore play an important regulatory role at the level of protein turnover by preventing degradation.</text>
</comment>
<dbReference type="GO" id="GO:0030968">
    <property type="term" value="P:endoplasmic reticulum unfolded protein response"/>
    <property type="evidence" value="ECO:0007669"/>
    <property type="project" value="TreeGrafter"/>
</dbReference>
<comment type="caution">
    <text evidence="5">The sequence shown here is derived from an EMBL/GenBank/DDBJ whole genome shotgun (WGS) entry which is preliminary data.</text>
</comment>
<name>A0A814DI52_9BILA</name>
<dbReference type="EMBL" id="CAJOBC010002418">
    <property type="protein sequence ID" value="CAF3732257.1"/>
    <property type="molecule type" value="Genomic_DNA"/>
</dbReference>
<evidence type="ECO:0000313" key="5">
    <source>
        <dbReference type="EMBL" id="CAF0957425.1"/>
    </source>
</evidence>
<dbReference type="Proteomes" id="UP000677228">
    <property type="component" value="Unassembled WGS sequence"/>
</dbReference>
<feature type="domain" description="OTU" evidence="4">
    <location>
        <begin position="7"/>
        <end position="131"/>
    </location>
</feature>
<evidence type="ECO:0000256" key="3">
    <source>
        <dbReference type="RuleBase" id="RU367104"/>
    </source>
</evidence>
<evidence type="ECO:0000256" key="2">
    <source>
        <dbReference type="ARBA" id="ARBA00022801"/>
    </source>
</evidence>
<keyword evidence="3" id="KW-0645">Protease</keyword>
<dbReference type="PANTHER" id="PTHR13312:SF0">
    <property type="entry name" value="UBIQUITIN THIOESTERASE OTU1"/>
    <property type="match status" value="1"/>
</dbReference>
<evidence type="ECO:0000313" key="7">
    <source>
        <dbReference type="EMBL" id="CAF3732257.1"/>
    </source>
</evidence>
<dbReference type="InterPro" id="IPR038765">
    <property type="entry name" value="Papain-like_cys_pep_sf"/>
</dbReference>
<dbReference type="EC" id="3.4.19.12" evidence="3"/>
<dbReference type="AlphaFoldDB" id="A0A814DI52"/>
<dbReference type="GO" id="GO:0005829">
    <property type="term" value="C:cytosol"/>
    <property type="evidence" value="ECO:0007669"/>
    <property type="project" value="TreeGrafter"/>
</dbReference>
<evidence type="ECO:0000313" key="8">
    <source>
        <dbReference type="EMBL" id="CAF4135504.1"/>
    </source>
</evidence>
<dbReference type="Proteomes" id="UP000682733">
    <property type="component" value="Unassembled WGS sequence"/>
</dbReference>
<dbReference type="InterPro" id="IPR003323">
    <property type="entry name" value="OTU_dom"/>
</dbReference>
<dbReference type="Proteomes" id="UP000663829">
    <property type="component" value="Unassembled WGS sequence"/>
</dbReference>
<evidence type="ECO:0000256" key="1">
    <source>
        <dbReference type="ARBA" id="ARBA00000707"/>
    </source>
</evidence>
<keyword evidence="3" id="KW-0833">Ubl conjugation pathway</keyword>
<dbReference type="OrthoDB" id="65596at2759"/>
<dbReference type="SUPFAM" id="SSF54001">
    <property type="entry name" value="Cysteine proteinases"/>
    <property type="match status" value="1"/>
</dbReference>
<organism evidence="5 9">
    <name type="scientific">Didymodactylos carnosus</name>
    <dbReference type="NCBI Taxonomy" id="1234261"/>
    <lineage>
        <taxon>Eukaryota</taxon>
        <taxon>Metazoa</taxon>
        <taxon>Spiralia</taxon>
        <taxon>Gnathifera</taxon>
        <taxon>Rotifera</taxon>
        <taxon>Eurotatoria</taxon>
        <taxon>Bdelloidea</taxon>
        <taxon>Philodinida</taxon>
        <taxon>Philodinidae</taxon>
        <taxon>Didymodactylos</taxon>
    </lineage>
</organism>
<dbReference type="EMBL" id="CAJNOQ010002419">
    <property type="protein sequence ID" value="CAF0957425.1"/>
    <property type="molecule type" value="Genomic_DNA"/>
</dbReference>
<evidence type="ECO:0000313" key="6">
    <source>
        <dbReference type="EMBL" id="CAF1324760.1"/>
    </source>
</evidence>
<dbReference type="PANTHER" id="PTHR13312">
    <property type="entry name" value="HIV-INDUCED PROTEIN-7-LIKE PROTEASE"/>
    <property type="match status" value="1"/>
</dbReference>
<dbReference type="PROSITE" id="PS50802">
    <property type="entry name" value="OTU"/>
    <property type="match status" value="1"/>
</dbReference>
<reference evidence="5" key="1">
    <citation type="submission" date="2021-02" db="EMBL/GenBank/DDBJ databases">
        <authorList>
            <person name="Nowell W R."/>
        </authorList>
    </citation>
    <scope>NUCLEOTIDE SEQUENCE</scope>
</reference>
<dbReference type="Pfam" id="PF02338">
    <property type="entry name" value="OTU"/>
    <property type="match status" value="1"/>
</dbReference>
<keyword evidence="2 3" id="KW-0378">Hydrolase</keyword>
<keyword evidence="3" id="KW-0963">Cytoplasm</keyword>
<dbReference type="GO" id="GO:0036503">
    <property type="term" value="P:ERAD pathway"/>
    <property type="evidence" value="ECO:0007669"/>
    <property type="project" value="TreeGrafter"/>
</dbReference>